<dbReference type="EMBL" id="KN837324">
    <property type="protein sequence ID" value="KIJ27767.1"/>
    <property type="molecule type" value="Genomic_DNA"/>
</dbReference>
<dbReference type="Proteomes" id="UP000054279">
    <property type="component" value="Unassembled WGS sequence"/>
</dbReference>
<gene>
    <name evidence="1" type="ORF">M422DRAFT_271002</name>
</gene>
<name>A0A0C9UFH3_SPHS4</name>
<protein>
    <submittedName>
        <fullName evidence="1">Uncharacterized protein</fullName>
    </submittedName>
</protein>
<dbReference type="AlphaFoldDB" id="A0A0C9UFH3"/>
<accession>A0A0C9UFH3</accession>
<keyword evidence="2" id="KW-1185">Reference proteome</keyword>
<evidence type="ECO:0000313" key="1">
    <source>
        <dbReference type="EMBL" id="KIJ27767.1"/>
    </source>
</evidence>
<reference evidence="1 2" key="1">
    <citation type="submission" date="2014-06" db="EMBL/GenBank/DDBJ databases">
        <title>Evolutionary Origins and Diversification of the Mycorrhizal Mutualists.</title>
        <authorList>
            <consortium name="DOE Joint Genome Institute"/>
            <consortium name="Mycorrhizal Genomics Consortium"/>
            <person name="Kohler A."/>
            <person name="Kuo A."/>
            <person name="Nagy L.G."/>
            <person name="Floudas D."/>
            <person name="Copeland A."/>
            <person name="Barry K.W."/>
            <person name="Cichocki N."/>
            <person name="Veneault-Fourrey C."/>
            <person name="LaButti K."/>
            <person name="Lindquist E.A."/>
            <person name="Lipzen A."/>
            <person name="Lundell T."/>
            <person name="Morin E."/>
            <person name="Murat C."/>
            <person name="Riley R."/>
            <person name="Ohm R."/>
            <person name="Sun H."/>
            <person name="Tunlid A."/>
            <person name="Henrissat B."/>
            <person name="Grigoriev I.V."/>
            <person name="Hibbett D.S."/>
            <person name="Martin F."/>
        </authorList>
    </citation>
    <scope>NUCLEOTIDE SEQUENCE [LARGE SCALE GENOMIC DNA]</scope>
    <source>
        <strain evidence="1 2">SS14</strain>
    </source>
</reference>
<evidence type="ECO:0000313" key="2">
    <source>
        <dbReference type="Proteomes" id="UP000054279"/>
    </source>
</evidence>
<organism evidence="1 2">
    <name type="scientific">Sphaerobolus stellatus (strain SS14)</name>
    <dbReference type="NCBI Taxonomy" id="990650"/>
    <lineage>
        <taxon>Eukaryota</taxon>
        <taxon>Fungi</taxon>
        <taxon>Dikarya</taxon>
        <taxon>Basidiomycota</taxon>
        <taxon>Agaricomycotina</taxon>
        <taxon>Agaricomycetes</taxon>
        <taxon>Phallomycetidae</taxon>
        <taxon>Geastrales</taxon>
        <taxon>Sphaerobolaceae</taxon>
        <taxon>Sphaerobolus</taxon>
    </lineage>
</organism>
<proteinExistence type="predicted"/>
<dbReference type="HOGENOM" id="CLU_2759443_0_0_1"/>
<sequence>MPCVVPQQGSSTVPETSRNYYSSNNNTFDSAIFGGIGMRAYNNIDINSIIDAVFKDDIPKAGEGALGLHD</sequence>